<dbReference type="EMBL" id="KN834924">
    <property type="protein sequence ID" value="KIK50162.1"/>
    <property type="molecule type" value="Genomic_DNA"/>
</dbReference>
<organism evidence="1 2">
    <name type="scientific">Collybiopsis luxurians FD-317 M1</name>
    <dbReference type="NCBI Taxonomy" id="944289"/>
    <lineage>
        <taxon>Eukaryota</taxon>
        <taxon>Fungi</taxon>
        <taxon>Dikarya</taxon>
        <taxon>Basidiomycota</taxon>
        <taxon>Agaricomycotina</taxon>
        <taxon>Agaricomycetes</taxon>
        <taxon>Agaricomycetidae</taxon>
        <taxon>Agaricales</taxon>
        <taxon>Marasmiineae</taxon>
        <taxon>Omphalotaceae</taxon>
        <taxon>Collybiopsis</taxon>
        <taxon>Collybiopsis luxurians</taxon>
    </lineage>
</organism>
<dbReference type="InterPro" id="IPR032675">
    <property type="entry name" value="LRR_dom_sf"/>
</dbReference>
<proteinExistence type="predicted"/>
<sequence>MSIYDTESDLESAYPQLPLPGRIFAHSEALDTARPDGSAQALRKALIALRAPVRLLNRDVAEEIFALACLAQHGCNRIDFASNEGSIRWLPTMQLAQVSTLWRNIIINSPLFWCSFTVSAAQCHQDHPLLRLFLERSTNRPICFNIMNTEKVDVNLTYSAIFDHTDRWGCVGIYGRHGTARVRELVSRCISLPAITRLAIRTGNSSFPDAFPISSPHLRHLTVSNLVLEGNFPTVVTLTLAKLSAAWMRYILSTCPSAEKIIICKAWELDLNPVSELELPNARELIVHSTNYISTGQLISALRTPNLLKLHIDMACYHSFEDTLTTEAISRMLQFNSSLTELSVSRLYFTKDQADLLIRAIPNVTKLFYTDERVCIRSRIRTDTDYACWWLTSMTDPRFEADSEHGEQKGGNHGSPVTVLVVANWTGCGWIYATVRSQC</sequence>
<dbReference type="Proteomes" id="UP000053593">
    <property type="component" value="Unassembled WGS sequence"/>
</dbReference>
<dbReference type="OrthoDB" id="2995388at2759"/>
<reference evidence="1 2" key="1">
    <citation type="submission" date="2014-04" db="EMBL/GenBank/DDBJ databases">
        <title>Evolutionary Origins and Diversification of the Mycorrhizal Mutualists.</title>
        <authorList>
            <consortium name="DOE Joint Genome Institute"/>
            <consortium name="Mycorrhizal Genomics Consortium"/>
            <person name="Kohler A."/>
            <person name="Kuo A."/>
            <person name="Nagy L.G."/>
            <person name="Floudas D."/>
            <person name="Copeland A."/>
            <person name="Barry K.W."/>
            <person name="Cichocki N."/>
            <person name="Veneault-Fourrey C."/>
            <person name="LaButti K."/>
            <person name="Lindquist E.A."/>
            <person name="Lipzen A."/>
            <person name="Lundell T."/>
            <person name="Morin E."/>
            <person name="Murat C."/>
            <person name="Riley R."/>
            <person name="Ohm R."/>
            <person name="Sun H."/>
            <person name="Tunlid A."/>
            <person name="Henrissat B."/>
            <person name="Grigoriev I.V."/>
            <person name="Hibbett D.S."/>
            <person name="Martin F."/>
        </authorList>
    </citation>
    <scope>NUCLEOTIDE SEQUENCE [LARGE SCALE GENOMIC DNA]</scope>
    <source>
        <strain evidence="1 2">FD-317 M1</strain>
    </source>
</reference>
<accession>A0A0D0BXE8</accession>
<dbReference type="HOGENOM" id="CLU_624127_0_0_1"/>
<gene>
    <name evidence="1" type="ORF">GYMLUDRAFT_253214</name>
</gene>
<dbReference type="AlphaFoldDB" id="A0A0D0BXE8"/>
<keyword evidence="2" id="KW-1185">Reference proteome</keyword>
<dbReference type="SUPFAM" id="SSF52047">
    <property type="entry name" value="RNI-like"/>
    <property type="match status" value="1"/>
</dbReference>
<name>A0A0D0BXE8_9AGAR</name>
<protein>
    <submittedName>
        <fullName evidence="1">Unplaced genomic scaffold GYMLUscaffold_176, whole genome shotgun sequence</fullName>
    </submittedName>
</protein>
<evidence type="ECO:0000313" key="2">
    <source>
        <dbReference type="Proteomes" id="UP000053593"/>
    </source>
</evidence>
<dbReference type="Gene3D" id="3.80.10.10">
    <property type="entry name" value="Ribonuclease Inhibitor"/>
    <property type="match status" value="1"/>
</dbReference>
<evidence type="ECO:0000313" key="1">
    <source>
        <dbReference type="EMBL" id="KIK50162.1"/>
    </source>
</evidence>